<name>A0ABR2IES9_9PEZI</name>
<evidence type="ECO:0000313" key="1">
    <source>
        <dbReference type="EMBL" id="KAK8861900.1"/>
    </source>
</evidence>
<evidence type="ECO:0000313" key="2">
    <source>
        <dbReference type="Proteomes" id="UP001390339"/>
    </source>
</evidence>
<reference evidence="1 2" key="1">
    <citation type="journal article" date="2024" name="IMA Fungus">
        <title>Apiospora arundinis, a panoply of carbohydrate-active enzymes and secondary metabolites.</title>
        <authorList>
            <person name="Sorensen T."/>
            <person name="Petersen C."/>
            <person name="Muurmann A.T."/>
            <person name="Christiansen J.V."/>
            <person name="Brundto M.L."/>
            <person name="Overgaard C.K."/>
            <person name="Boysen A.T."/>
            <person name="Wollenberg R.D."/>
            <person name="Larsen T.O."/>
            <person name="Sorensen J.L."/>
            <person name="Nielsen K.L."/>
            <person name="Sondergaard T.E."/>
        </authorList>
    </citation>
    <scope>NUCLEOTIDE SEQUENCE [LARGE SCALE GENOMIC DNA]</scope>
    <source>
        <strain evidence="1 2">AAU 773</strain>
    </source>
</reference>
<evidence type="ECO:0008006" key="3">
    <source>
        <dbReference type="Google" id="ProtNLM"/>
    </source>
</evidence>
<protein>
    <recommendedName>
        <fullName evidence="3">Secreted protein</fullName>
    </recommendedName>
</protein>
<keyword evidence="2" id="KW-1185">Reference proteome</keyword>
<comment type="caution">
    <text evidence="1">The sequence shown here is derived from an EMBL/GenBank/DDBJ whole genome shotgun (WGS) entry which is preliminary data.</text>
</comment>
<accession>A0ABR2IES9</accession>
<sequence>MLQSWAAVAAASSLVQGGIRLCDDQPCSVDGSASGQRKYGHEVPSIGSEYLSDGTGQIIWLAILDEL</sequence>
<dbReference type="Proteomes" id="UP001390339">
    <property type="component" value="Unassembled WGS sequence"/>
</dbReference>
<proteinExistence type="predicted"/>
<dbReference type="EMBL" id="JAPCWZ010000005">
    <property type="protein sequence ID" value="KAK8861900.1"/>
    <property type="molecule type" value="Genomic_DNA"/>
</dbReference>
<gene>
    <name evidence="1" type="ORF">PGQ11_008135</name>
</gene>
<organism evidence="1 2">
    <name type="scientific">Apiospora arundinis</name>
    <dbReference type="NCBI Taxonomy" id="335852"/>
    <lineage>
        <taxon>Eukaryota</taxon>
        <taxon>Fungi</taxon>
        <taxon>Dikarya</taxon>
        <taxon>Ascomycota</taxon>
        <taxon>Pezizomycotina</taxon>
        <taxon>Sordariomycetes</taxon>
        <taxon>Xylariomycetidae</taxon>
        <taxon>Amphisphaeriales</taxon>
        <taxon>Apiosporaceae</taxon>
        <taxon>Apiospora</taxon>
    </lineage>
</organism>